<evidence type="ECO:0000313" key="15">
    <source>
        <dbReference type="Proteomes" id="UP001497516"/>
    </source>
</evidence>
<evidence type="ECO:0000256" key="1">
    <source>
        <dbReference type="ARBA" id="ARBA00004651"/>
    </source>
</evidence>
<dbReference type="PANTHER" id="PTHR30540:SF117">
    <property type="entry name" value="POTASSIUM TRANSPORTER"/>
    <property type="match status" value="1"/>
</dbReference>
<evidence type="ECO:0000256" key="11">
    <source>
        <dbReference type="SAM" id="MobiDB-lite"/>
    </source>
</evidence>
<evidence type="ECO:0000256" key="4">
    <source>
        <dbReference type="ARBA" id="ARBA00022538"/>
    </source>
</evidence>
<keyword evidence="3" id="KW-0813">Transport</keyword>
<accession>A0AAV2DLA3</accession>
<dbReference type="InterPro" id="IPR053951">
    <property type="entry name" value="K_trans_N"/>
</dbReference>
<dbReference type="Proteomes" id="UP001497516">
    <property type="component" value="Chromosome 3"/>
</dbReference>
<name>A0AAV2DLA3_9ROSI</name>
<dbReference type="PANTHER" id="PTHR30540">
    <property type="entry name" value="OSMOTIC STRESS POTASSIUM TRANSPORTER"/>
    <property type="match status" value="1"/>
</dbReference>
<evidence type="ECO:0000256" key="6">
    <source>
        <dbReference type="ARBA" id="ARBA00022958"/>
    </source>
</evidence>
<dbReference type="AlphaFoldDB" id="A0AAV2DLA3"/>
<sequence length="777" mass="86295">MAEEQPPTALLPLSDTGSEATAEPRPMIDSDDECTRPSRQHEQHLPTKTKNLFDIEASGGRDVPARAADWGTIMRLAFQCIGVVYGDLGTSPLYVLPGIFPDGIKHMDDLLGVMSLIIYSILFIPLLKYVLIVLSANDNGEGGTFALYSLLSRHAKINLTPTRQIEDQNVSNYNLPTPNRRNQRASTLKSALETSKPTKCLLLLMTMLGVSMLIGDGILTPVISVLSAVSGVKQATAALDDAAVMWISVAILVLLFQFQRFGTDKVGYTFAPFLVLWFFFLAAIGIYNFVRYDPAVALGFNPWYIVSYFERNGKRAWASLGGVVLCLTGAEALFADLGHFHIRSIQISACSVLIPSILLAYLGQCSYLRVHPQDVATVFYSSIPDCKPLYWSQFVVAVLAAVIASQAIISASFSIVQQAMAMGCFPRVKVVHTSAKYEGQVYIPEINTFLMLACVAVTLGFKNTVKIGNAYGIAVAMVFVLTSCFIILIMVLIWKTHFALILLYCLTIGLIELAFLSSVLYKFDQGGYLPLAFALILVSIMLVWSYGYHKKYSYELQNKVSPDQLARIVTDPKILHVRGLGLFYTQLVQGVSPVFTHYVARVPVLHSVLVFISIKFLPISRVPLEERFVFEEAFKSERQLIFRCVVRYGYKDARKKEDGFEGMLVRRLKEFIETSTVRDDVDEGVVEGEGAMEVGRHIGMVDEAIRVGGVVYVLGESQITAAAATGGEEGRKDWRLYMKKMTLGCLYNWLSRCVRQPDEVFMIPRQSLLKVGITYEV</sequence>
<feature type="transmembrane region" description="Helical" evidence="10">
    <location>
        <begin position="116"/>
        <end position="134"/>
    </location>
</feature>
<evidence type="ECO:0000259" key="13">
    <source>
        <dbReference type="Pfam" id="PF22776"/>
    </source>
</evidence>
<evidence type="ECO:0000256" key="7">
    <source>
        <dbReference type="ARBA" id="ARBA00022989"/>
    </source>
</evidence>
<keyword evidence="7 10" id="KW-1133">Transmembrane helix</keyword>
<dbReference type="EMBL" id="OZ034816">
    <property type="protein sequence ID" value="CAL1373834.1"/>
    <property type="molecule type" value="Genomic_DNA"/>
</dbReference>
<gene>
    <name evidence="14" type="ORF">LTRI10_LOCUS15743</name>
</gene>
<organism evidence="14 15">
    <name type="scientific">Linum trigynum</name>
    <dbReference type="NCBI Taxonomy" id="586398"/>
    <lineage>
        <taxon>Eukaryota</taxon>
        <taxon>Viridiplantae</taxon>
        <taxon>Streptophyta</taxon>
        <taxon>Embryophyta</taxon>
        <taxon>Tracheophyta</taxon>
        <taxon>Spermatophyta</taxon>
        <taxon>Magnoliopsida</taxon>
        <taxon>eudicotyledons</taxon>
        <taxon>Gunneridae</taxon>
        <taxon>Pentapetalae</taxon>
        <taxon>rosids</taxon>
        <taxon>fabids</taxon>
        <taxon>Malpighiales</taxon>
        <taxon>Linaceae</taxon>
        <taxon>Linum</taxon>
    </lineage>
</organism>
<dbReference type="InterPro" id="IPR053952">
    <property type="entry name" value="K_trans_C"/>
</dbReference>
<keyword evidence="5 10" id="KW-0812">Transmembrane</keyword>
<feature type="transmembrane region" description="Helical" evidence="10">
    <location>
        <begin position="268"/>
        <end position="290"/>
    </location>
</feature>
<feature type="transmembrane region" description="Helical" evidence="10">
    <location>
        <begin position="441"/>
        <end position="461"/>
    </location>
</feature>
<proteinExistence type="inferred from homology"/>
<feature type="transmembrane region" description="Helical" evidence="10">
    <location>
        <begin position="390"/>
        <end position="420"/>
    </location>
</feature>
<evidence type="ECO:0000256" key="2">
    <source>
        <dbReference type="ARBA" id="ARBA00008440"/>
    </source>
</evidence>
<dbReference type="InterPro" id="IPR003855">
    <property type="entry name" value="K+_transporter"/>
</dbReference>
<feature type="transmembrane region" description="Helical" evidence="10">
    <location>
        <begin position="347"/>
        <end position="370"/>
    </location>
</feature>
<evidence type="ECO:0000256" key="9">
    <source>
        <dbReference type="ARBA" id="ARBA00023136"/>
    </source>
</evidence>
<keyword evidence="8 10" id="KW-0406">Ion transport</keyword>
<protein>
    <recommendedName>
        <fullName evidence="10">Potassium transporter</fullName>
    </recommendedName>
</protein>
<keyword evidence="15" id="KW-1185">Reference proteome</keyword>
<feature type="domain" description="K+ potassium transporter C-terminal" evidence="13">
    <location>
        <begin position="579"/>
        <end position="776"/>
    </location>
</feature>
<dbReference type="GO" id="GO:0015079">
    <property type="term" value="F:potassium ion transmembrane transporter activity"/>
    <property type="evidence" value="ECO:0007669"/>
    <property type="project" value="UniProtKB-UniRule"/>
</dbReference>
<feature type="domain" description="K+ potassium transporter integral membrane" evidence="12">
    <location>
        <begin position="76"/>
        <end position="565"/>
    </location>
</feature>
<feature type="transmembrane region" description="Helical" evidence="10">
    <location>
        <begin position="200"/>
        <end position="223"/>
    </location>
</feature>
<evidence type="ECO:0000313" key="14">
    <source>
        <dbReference type="EMBL" id="CAL1373834.1"/>
    </source>
</evidence>
<feature type="transmembrane region" description="Helical" evidence="10">
    <location>
        <begin position="235"/>
        <end position="256"/>
    </location>
</feature>
<reference evidence="14 15" key="1">
    <citation type="submission" date="2024-04" db="EMBL/GenBank/DDBJ databases">
        <authorList>
            <person name="Fracassetti M."/>
        </authorList>
    </citation>
    <scope>NUCLEOTIDE SEQUENCE [LARGE SCALE GENOMIC DNA]</scope>
</reference>
<feature type="region of interest" description="Disordered" evidence="11">
    <location>
        <begin position="1"/>
        <end position="50"/>
    </location>
</feature>
<feature type="transmembrane region" description="Helical" evidence="10">
    <location>
        <begin position="501"/>
        <end position="521"/>
    </location>
</feature>
<evidence type="ECO:0000256" key="8">
    <source>
        <dbReference type="ARBA" id="ARBA00023065"/>
    </source>
</evidence>
<feature type="transmembrane region" description="Helical" evidence="10">
    <location>
        <begin position="316"/>
        <end position="335"/>
    </location>
</feature>
<feature type="transmembrane region" description="Helical" evidence="10">
    <location>
        <begin position="527"/>
        <end position="548"/>
    </location>
</feature>
<keyword evidence="6 10" id="KW-0630">Potassium</keyword>
<keyword evidence="9 10" id="KW-0472">Membrane</keyword>
<keyword evidence="4 10" id="KW-0633">Potassium transport</keyword>
<comment type="subcellular location">
    <subcellularLocation>
        <location evidence="1">Cell membrane</location>
        <topology evidence="1">Multi-pass membrane protein</topology>
    </subcellularLocation>
    <subcellularLocation>
        <location evidence="10">Membrane</location>
        <topology evidence="10">Multi-pass membrane protein</topology>
    </subcellularLocation>
</comment>
<evidence type="ECO:0000259" key="12">
    <source>
        <dbReference type="Pfam" id="PF02705"/>
    </source>
</evidence>
<feature type="compositionally biased region" description="Basic and acidic residues" evidence="11">
    <location>
        <begin position="33"/>
        <end position="45"/>
    </location>
</feature>
<dbReference type="NCBIfam" id="TIGR00794">
    <property type="entry name" value="kup"/>
    <property type="match status" value="1"/>
</dbReference>
<comment type="similarity">
    <text evidence="2 10">Belongs to the HAK/KUP transporter (TC 2.A.72.3) family.</text>
</comment>
<dbReference type="Pfam" id="PF02705">
    <property type="entry name" value="K_trans"/>
    <property type="match status" value="1"/>
</dbReference>
<dbReference type="Pfam" id="PF22776">
    <property type="entry name" value="K_trans_C"/>
    <property type="match status" value="1"/>
</dbReference>
<evidence type="ECO:0000256" key="5">
    <source>
        <dbReference type="ARBA" id="ARBA00022692"/>
    </source>
</evidence>
<evidence type="ECO:0000256" key="10">
    <source>
        <dbReference type="RuleBase" id="RU321113"/>
    </source>
</evidence>
<comment type="function">
    <text evidence="10">Potassium transporter.</text>
</comment>
<evidence type="ECO:0000256" key="3">
    <source>
        <dbReference type="ARBA" id="ARBA00022448"/>
    </source>
</evidence>
<feature type="transmembrane region" description="Helical" evidence="10">
    <location>
        <begin position="76"/>
        <end position="96"/>
    </location>
</feature>
<dbReference type="GO" id="GO:0005886">
    <property type="term" value="C:plasma membrane"/>
    <property type="evidence" value="ECO:0007669"/>
    <property type="project" value="UniProtKB-SubCell"/>
</dbReference>
<feature type="transmembrane region" description="Helical" evidence="10">
    <location>
        <begin position="473"/>
        <end position="494"/>
    </location>
</feature>